<dbReference type="AlphaFoldDB" id="A0A3G2S7D2"/>
<name>A0A3G2S7D2_MALR7</name>
<reference evidence="1 2" key="1">
    <citation type="submission" date="2018-10" db="EMBL/GenBank/DDBJ databases">
        <title>Complete genome sequence of Malassezia restricta CBS 7877.</title>
        <authorList>
            <person name="Morand S.C."/>
            <person name="Bertignac M."/>
            <person name="Iltis A."/>
            <person name="Kolder I."/>
            <person name="Pirovano W."/>
            <person name="Jourdain R."/>
            <person name="Clavaud C."/>
        </authorList>
    </citation>
    <scope>NUCLEOTIDE SEQUENCE [LARGE SCALE GENOMIC DNA]</scope>
    <source>
        <strain evidence="1 2">CBS 7877</strain>
    </source>
</reference>
<accession>A0A3G2S7D2</accession>
<dbReference type="Proteomes" id="UP000269793">
    <property type="component" value="Chromosome V"/>
</dbReference>
<dbReference type="EMBL" id="CP033152">
    <property type="protein sequence ID" value="AYO44061.1"/>
    <property type="molecule type" value="Genomic_DNA"/>
</dbReference>
<sequence length="148" mass="16298">MSAGDGVARLEEVLREVPMAEELQSMQRTLLPIKRSLDAGKRVSRGLPLWVAIKVIKASWHADGSWPLIGYDEAARHHICDPALCIVPSMHVSQHKHADIIPSEAYELGKRQRTILPCTQAPPAPHMVEPDADTIARAYAARHAASPF</sequence>
<organism evidence="1 2">
    <name type="scientific">Malassezia restricta (strain ATCC 96810 / NBRC 103918 / CBS 7877)</name>
    <name type="common">Seborrheic dermatitis infection agent</name>
    <dbReference type="NCBI Taxonomy" id="425264"/>
    <lineage>
        <taxon>Eukaryota</taxon>
        <taxon>Fungi</taxon>
        <taxon>Dikarya</taxon>
        <taxon>Basidiomycota</taxon>
        <taxon>Ustilaginomycotina</taxon>
        <taxon>Malasseziomycetes</taxon>
        <taxon>Malasseziales</taxon>
        <taxon>Malasseziaceae</taxon>
        <taxon>Malassezia</taxon>
    </lineage>
</organism>
<proteinExistence type="predicted"/>
<evidence type="ECO:0000313" key="1">
    <source>
        <dbReference type="EMBL" id="AYO44061.1"/>
    </source>
</evidence>
<evidence type="ECO:0000313" key="2">
    <source>
        <dbReference type="Proteomes" id="UP000269793"/>
    </source>
</evidence>
<protein>
    <submittedName>
        <fullName evidence="1">Uncharacterized protein</fullName>
    </submittedName>
</protein>
<dbReference type="VEuPathDB" id="FungiDB:DNF11_3111"/>
<gene>
    <name evidence="1" type="ORF">DNF11_3111</name>
</gene>
<keyword evidence="2" id="KW-1185">Reference proteome</keyword>
<dbReference type="OrthoDB" id="3366194at2759"/>